<comment type="caution">
    <text evidence="3">The sequence shown here is derived from an EMBL/GenBank/DDBJ whole genome shotgun (WGS) entry which is preliminary data.</text>
</comment>
<evidence type="ECO:0000259" key="2">
    <source>
        <dbReference type="Pfam" id="PF06985"/>
    </source>
</evidence>
<name>A0ABQ0G4M3_9PEZI</name>
<evidence type="ECO:0000313" key="4">
    <source>
        <dbReference type="Proteomes" id="UP001628179"/>
    </source>
</evidence>
<dbReference type="PANTHER" id="PTHR33112:SF16">
    <property type="entry name" value="HETEROKARYON INCOMPATIBILITY DOMAIN-CONTAINING PROTEIN"/>
    <property type="match status" value="1"/>
</dbReference>
<dbReference type="Proteomes" id="UP001628179">
    <property type="component" value="Unassembled WGS sequence"/>
</dbReference>
<sequence length="874" mass="98675">MEALESQQGYLHSEDLESVVRTADHCALCKLILRQMCAAIRFHVQSDVEITDAREAAELFASFITEKHQMFMVVPTPVILRLDNSRQSPGADYVAIGTKLVALLEGEVEFKLGLFWGRLLLHDNKDSVAPLKPRGTDDEVLGRLADWLRARRSEVPSWSDAGDDKPLPRRVLDLSCFGDAQPGPNAADIRLFEPAAGQCGQYVALSYCWGGYTECRTLKANLAERLDRIQFGLLPEVYKHAVRVTRGLGIRYLWIDALCIIQDDEADWVREAATMCDVYWNTVCRLAVTDSKRPTEGFFPPAPIAASVRVPSLEAVAQKRWYDENCTSDLGATADGGEQGEESEGGGVNVVSASLKPTCQIRDEACEEMSFNQDMTSNNTKQRTPLNLNVFVDDGDTLERISPSQPPPDARDICAADSDEGVTPLDSLAERGEDEPLNMILDGLMARFDDMMQEEDSQVQAKKPQDDVPLEMYITLPRAYTVDVDRGHLNSRGWVLQERLLAPRTIHFTKHHIYCEDQDDLCGEDWIRRYFTWRSAIDKASEFTPIELFPERRFNSVENFGQNVHGGDIWWQRGTYRKSDNHVVTDPWLRICEIYSRCKLSYDTDKLAAMAGLVKKKQQLTHSGNTNNFLGLWEESLHVELAWVANKVAKLKFLRSLNLPSWAWMAHEGAIRFTKEDRNFRDPYRVRLSPVDEVHLVEADVPDMTTPLPLAEAASLTVDVTIRKLDQVSTETIESGEYGKTREEMAVSTPFHFDPRTQTIPILLPEQSECQEILDSDQKVIGFLSFDEDTGPTGDMFCAHISTLLDEAHFDAMRAFDNSEVQSVDVRQFRTPILAYALVLVKVAGTENEYKRAGLAQVNYDWMVNGTKERVRLV</sequence>
<evidence type="ECO:0000313" key="3">
    <source>
        <dbReference type="EMBL" id="GAB1312711.1"/>
    </source>
</evidence>
<evidence type="ECO:0000256" key="1">
    <source>
        <dbReference type="SAM" id="MobiDB-lite"/>
    </source>
</evidence>
<protein>
    <submittedName>
        <fullName evidence="3">Heterokaryon incompatibility domain-containing protein</fullName>
    </submittedName>
</protein>
<feature type="region of interest" description="Disordered" evidence="1">
    <location>
        <begin position="330"/>
        <end position="350"/>
    </location>
</feature>
<dbReference type="EMBL" id="BAAFSV010000002">
    <property type="protein sequence ID" value="GAB1312711.1"/>
    <property type="molecule type" value="Genomic_DNA"/>
</dbReference>
<feature type="domain" description="Heterokaryon incompatibility" evidence="2">
    <location>
        <begin position="202"/>
        <end position="304"/>
    </location>
</feature>
<gene>
    <name evidence="3" type="ORF">MFIFM68171_02921</name>
</gene>
<keyword evidence="4" id="KW-1185">Reference proteome</keyword>
<dbReference type="RefSeq" id="XP_070914444.1">
    <property type="nucleotide sequence ID" value="XM_071058343.1"/>
</dbReference>
<dbReference type="PANTHER" id="PTHR33112">
    <property type="entry name" value="DOMAIN PROTEIN, PUTATIVE-RELATED"/>
    <property type="match status" value="1"/>
</dbReference>
<reference evidence="3 4" key="1">
    <citation type="submission" date="2024-09" db="EMBL/GenBank/DDBJ databases">
        <title>Itraconazole resistance in Madurella fahalii resulting from another homologue of gene encoding cytochrome P450 14-alpha sterol demethylase (CYP51).</title>
        <authorList>
            <person name="Yoshioka I."/>
            <person name="Fahal A.H."/>
            <person name="Kaneko S."/>
            <person name="Yaguchi T."/>
        </authorList>
    </citation>
    <scope>NUCLEOTIDE SEQUENCE [LARGE SCALE GENOMIC DNA]</scope>
    <source>
        <strain evidence="3 4">IFM 68171</strain>
    </source>
</reference>
<dbReference type="Pfam" id="PF06985">
    <property type="entry name" value="HET"/>
    <property type="match status" value="1"/>
</dbReference>
<dbReference type="InterPro" id="IPR010730">
    <property type="entry name" value="HET"/>
</dbReference>
<proteinExistence type="predicted"/>
<accession>A0ABQ0G4M3</accession>
<organism evidence="3 4">
    <name type="scientific">Madurella fahalii</name>
    <dbReference type="NCBI Taxonomy" id="1157608"/>
    <lineage>
        <taxon>Eukaryota</taxon>
        <taxon>Fungi</taxon>
        <taxon>Dikarya</taxon>
        <taxon>Ascomycota</taxon>
        <taxon>Pezizomycotina</taxon>
        <taxon>Sordariomycetes</taxon>
        <taxon>Sordariomycetidae</taxon>
        <taxon>Sordariales</taxon>
        <taxon>Sordariales incertae sedis</taxon>
        <taxon>Madurella</taxon>
    </lineage>
</organism>
<dbReference type="GeneID" id="98173666"/>